<dbReference type="RefSeq" id="WP_202824359.1">
    <property type="nucleotide sequence ID" value="NZ_JAEUXJ010000002.1"/>
</dbReference>
<dbReference type="InterPro" id="IPR036388">
    <property type="entry name" value="WH-like_DNA-bd_sf"/>
</dbReference>
<dbReference type="PROSITE" id="PS50110">
    <property type="entry name" value="RESPONSE_REGULATORY"/>
    <property type="match status" value="1"/>
</dbReference>
<evidence type="ECO:0000256" key="4">
    <source>
        <dbReference type="PROSITE-ProRule" id="PRU00169"/>
    </source>
</evidence>
<feature type="domain" description="OmpR/PhoB-type" evidence="7">
    <location>
        <begin position="131"/>
        <end position="231"/>
    </location>
</feature>
<dbReference type="SUPFAM" id="SSF46894">
    <property type="entry name" value="C-terminal effector domain of the bipartite response regulators"/>
    <property type="match status" value="1"/>
</dbReference>
<feature type="DNA-binding region" description="OmpR/PhoB-type" evidence="5">
    <location>
        <begin position="131"/>
        <end position="231"/>
    </location>
</feature>
<dbReference type="SMART" id="SM00448">
    <property type="entry name" value="REC"/>
    <property type="match status" value="1"/>
</dbReference>
<feature type="domain" description="Response regulatory" evidence="6">
    <location>
        <begin position="6"/>
        <end position="123"/>
    </location>
</feature>
<evidence type="ECO:0000256" key="5">
    <source>
        <dbReference type="PROSITE-ProRule" id="PRU01091"/>
    </source>
</evidence>
<keyword evidence="2" id="KW-0902">Two-component regulatory system</keyword>
<dbReference type="PANTHER" id="PTHR48111:SF40">
    <property type="entry name" value="PHOSPHATE REGULON TRANSCRIPTIONAL REGULATORY PROTEIN PHOB"/>
    <property type="match status" value="1"/>
</dbReference>
<dbReference type="Gene3D" id="3.40.50.2300">
    <property type="match status" value="1"/>
</dbReference>
<protein>
    <submittedName>
        <fullName evidence="8">Response regulator transcription factor</fullName>
    </submittedName>
</protein>
<proteinExistence type="predicted"/>
<dbReference type="SUPFAM" id="SSF52172">
    <property type="entry name" value="CheY-like"/>
    <property type="match status" value="1"/>
</dbReference>
<dbReference type="InterPro" id="IPR039420">
    <property type="entry name" value="WalR-like"/>
</dbReference>
<dbReference type="Proteomes" id="UP000606490">
    <property type="component" value="Unassembled WGS sequence"/>
</dbReference>
<dbReference type="InterPro" id="IPR001789">
    <property type="entry name" value="Sig_transdc_resp-reg_receiver"/>
</dbReference>
<dbReference type="Pfam" id="PF00486">
    <property type="entry name" value="Trans_reg_C"/>
    <property type="match status" value="1"/>
</dbReference>
<evidence type="ECO:0000256" key="1">
    <source>
        <dbReference type="ARBA" id="ARBA00022553"/>
    </source>
</evidence>
<evidence type="ECO:0000256" key="2">
    <source>
        <dbReference type="ARBA" id="ARBA00023012"/>
    </source>
</evidence>
<dbReference type="InterPro" id="IPR001867">
    <property type="entry name" value="OmpR/PhoB-type_DNA-bd"/>
</dbReference>
<dbReference type="CDD" id="cd00383">
    <property type="entry name" value="trans_reg_C"/>
    <property type="match status" value="1"/>
</dbReference>
<dbReference type="Pfam" id="PF00072">
    <property type="entry name" value="Response_reg"/>
    <property type="match status" value="1"/>
</dbReference>
<dbReference type="Gene3D" id="6.10.250.690">
    <property type="match status" value="1"/>
</dbReference>
<dbReference type="Gene3D" id="1.10.10.10">
    <property type="entry name" value="Winged helix-like DNA-binding domain superfamily/Winged helix DNA-binding domain"/>
    <property type="match status" value="1"/>
</dbReference>
<keyword evidence="9" id="KW-1185">Reference proteome</keyword>
<name>A0ABS1UYR7_9PROT</name>
<keyword evidence="3 5" id="KW-0238">DNA-binding</keyword>
<dbReference type="InterPro" id="IPR016032">
    <property type="entry name" value="Sig_transdc_resp-reg_C-effctor"/>
</dbReference>
<dbReference type="PANTHER" id="PTHR48111">
    <property type="entry name" value="REGULATOR OF RPOS"/>
    <property type="match status" value="1"/>
</dbReference>
<accession>A0ABS1UYR7</accession>
<gene>
    <name evidence="8" type="ORF">JMJ55_04655</name>
</gene>
<dbReference type="InterPro" id="IPR011006">
    <property type="entry name" value="CheY-like_superfamily"/>
</dbReference>
<dbReference type="PROSITE" id="PS51755">
    <property type="entry name" value="OMPR_PHOB"/>
    <property type="match status" value="1"/>
</dbReference>
<evidence type="ECO:0000259" key="6">
    <source>
        <dbReference type="PROSITE" id="PS50110"/>
    </source>
</evidence>
<dbReference type="SMART" id="SM00862">
    <property type="entry name" value="Trans_reg_C"/>
    <property type="match status" value="1"/>
</dbReference>
<evidence type="ECO:0000256" key="3">
    <source>
        <dbReference type="ARBA" id="ARBA00023125"/>
    </source>
</evidence>
<keyword evidence="1 4" id="KW-0597">Phosphoprotein</keyword>
<sequence>MSALRRILIVEDDAALRSTLAEQILLDGEFAVDEAASAAEAEAKLDCADARYDAILLDVGLPDADGREFCAKLRRAGQQMPVIMVTGADTEQDVVRGLDAGANDYLTKPFRLPELLARVRAQLRVFDNSEDATLLIGPFVFRPSRRLLQDSRGNRMVRLTDKENAILKFLYRAGGKRVPRQVLLNEVLGYSGAVSTHTLQTHVHRLRQKLEADPAQPRLLLTDNRGYRLDASVLLAASR</sequence>
<evidence type="ECO:0000259" key="7">
    <source>
        <dbReference type="PROSITE" id="PS51755"/>
    </source>
</evidence>
<dbReference type="EMBL" id="JAEUXJ010000002">
    <property type="protein sequence ID" value="MBL6454603.1"/>
    <property type="molecule type" value="Genomic_DNA"/>
</dbReference>
<reference evidence="8 9" key="1">
    <citation type="submission" date="2021-01" db="EMBL/GenBank/DDBJ databases">
        <title>Belnapia mucosa sp. nov. and Belnapia arida sp. nov., isolated from the Tabernas Desert (Almeria, Spain).</title>
        <authorList>
            <person name="Molina-Menor E."/>
            <person name="Vidal-Verdu A."/>
            <person name="Calonge A."/>
            <person name="Satari L."/>
            <person name="Pereto Magraner J."/>
            <person name="Porcar Miralles M."/>
        </authorList>
    </citation>
    <scope>NUCLEOTIDE SEQUENCE [LARGE SCALE GENOMIC DNA]</scope>
    <source>
        <strain evidence="8 9">T6</strain>
    </source>
</reference>
<evidence type="ECO:0000313" key="8">
    <source>
        <dbReference type="EMBL" id="MBL6454603.1"/>
    </source>
</evidence>
<feature type="modified residue" description="4-aspartylphosphate" evidence="4">
    <location>
        <position position="58"/>
    </location>
</feature>
<organism evidence="8 9">
    <name type="scientific">Belnapia mucosa</name>
    <dbReference type="NCBI Taxonomy" id="2804532"/>
    <lineage>
        <taxon>Bacteria</taxon>
        <taxon>Pseudomonadati</taxon>
        <taxon>Pseudomonadota</taxon>
        <taxon>Alphaproteobacteria</taxon>
        <taxon>Acetobacterales</taxon>
        <taxon>Roseomonadaceae</taxon>
        <taxon>Belnapia</taxon>
    </lineage>
</organism>
<comment type="caution">
    <text evidence="8">The sequence shown here is derived from an EMBL/GenBank/DDBJ whole genome shotgun (WGS) entry which is preliminary data.</text>
</comment>
<evidence type="ECO:0000313" key="9">
    <source>
        <dbReference type="Proteomes" id="UP000606490"/>
    </source>
</evidence>